<name>A0A0S4JSK5_BODSA</name>
<organism evidence="3 4">
    <name type="scientific">Bodo saltans</name>
    <name type="common">Flagellated protozoan</name>
    <dbReference type="NCBI Taxonomy" id="75058"/>
    <lineage>
        <taxon>Eukaryota</taxon>
        <taxon>Discoba</taxon>
        <taxon>Euglenozoa</taxon>
        <taxon>Kinetoplastea</taxon>
        <taxon>Metakinetoplastina</taxon>
        <taxon>Eubodonida</taxon>
        <taxon>Bodonidae</taxon>
        <taxon>Bodo</taxon>
    </lineage>
</organism>
<dbReference type="Proteomes" id="UP000051952">
    <property type="component" value="Unassembled WGS sequence"/>
</dbReference>
<dbReference type="VEuPathDB" id="TriTrypDB:BSAL_41635"/>
<evidence type="ECO:0000256" key="1">
    <source>
        <dbReference type="SAM" id="MobiDB-lite"/>
    </source>
</evidence>
<dbReference type="Gene3D" id="1.25.40.10">
    <property type="entry name" value="Tetratricopeptide repeat domain"/>
    <property type="match status" value="1"/>
</dbReference>
<accession>A0A0S4JSK5</accession>
<proteinExistence type="predicted"/>
<keyword evidence="2 3" id="KW-0812">Transmembrane</keyword>
<keyword evidence="4" id="KW-1185">Reference proteome</keyword>
<dbReference type="AlphaFoldDB" id="A0A0S4JSK5"/>
<evidence type="ECO:0000313" key="3">
    <source>
        <dbReference type="EMBL" id="CUG93259.1"/>
    </source>
</evidence>
<reference evidence="4" key="1">
    <citation type="submission" date="2015-09" db="EMBL/GenBank/DDBJ databases">
        <authorList>
            <consortium name="Pathogen Informatics"/>
        </authorList>
    </citation>
    <scope>NUCLEOTIDE SEQUENCE [LARGE SCALE GENOMIC DNA]</scope>
    <source>
        <strain evidence="4">Lake Konstanz</strain>
    </source>
</reference>
<keyword evidence="2" id="KW-0472">Membrane</keyword>
<dbReference type="InterPro" id="IPR011990">
    <property type="entry name" value="TPR-like_helical_dom_sf"/>
</dbReference>
<dbReference type="EMBL" id="CYKH01002133">
    <property type="protein sequence ID" value="CUG93259.1"/>
    <property type="molecule type" value="Genomic_DNA"/>
</dbReference>
<evidence type="ECO:0000256" key="2">
    <source>
        <dbReference type="SAM" id="Phobius"/>
    </source>
</evidence>
<feature type="transmembrane region" description="Helical" evidence="2">
    <location>
        <begin position="300"/>
        <end position="322"/>
    </location>
</feature>
<keyword evidence="2" id="KW-1133">Transmembrane helix</keyword>
<dbReference type="SUPFAM" id="SSF48452">
    <property type="entry name" value="TPR-like"/>
    <property type="match status" value="1"/>
</dbReference>
<feature type="transmembrane region" description="Helical" evidence="2">
    <location>
        <begin position="277"/>
        <end position="294"/>
    </location>
</feature>
<evidence type="ECO:0000313" key="4">
    <source>
        <dbReference type="Proteomes" id="UP000051952"/>
    </source>
</evidence>
<sequence>MGLEGVASVLDSCRHSLEKHNFDETISKTRAAWNEFLLLTLDEQEDNIPLAADILGLLSEALWRSGARQDAIDSVASIYTLNPADHELAMRVGLFMRKAKLPAIAMTYYERALELVPGSVRIKMALKALQTDIRLMQNAVGSRHSTEFSFPQLSPLSPSFQPGSPAANDACGDTLQLSSSFASVDVFTVPPSRDEPRTMRHQTPTEGSFNIKASAAPVPPPQIPPSTTVSEPHPTPPIRTNKEIMMRPLFSESTSQTDFTTFTENALQTKNGQRRRISLVLFAFLVSFALHNALEGSSRQVFRIMGIPLSTFSALLAFSAIVL</sequence>
<gene>
    <name evidence="3" type="ORF">BSAL_41635</name>
</gene>
<protein>
    <submittedName>
        <fullName evidence="3">Transmembrane protein, putative</fullName>
    </submittedName>
</protein>
<feature type="region of interest" description="Disordered" evidence="1">
    <location>
        <begin position="218"/>
        <end position="240"/>
    </location>
</feature>